<dbReference type="STRING" id="29486.UGYR_00690"/>
<evidence type="ECO:0000313" key="2">
    <source>
        <dbReference type="EMBL" id="SUP99341.1"/>
    </source>
</evidence>
<dbReference type="GeneID" id="66879269"/>
<dbReference type="OrthoDB" id="6412952at2"/>
<dbReference type="RefSeq" id="WP_038251346.1">
    <property type="nucleotide sequence ID" value="NZ_CCYO01000002.1"/>
</dbReference>
<dbReference type="GO" id="GO:0016829">
    <property type="term" value="F:lyase activity"/>
    <property type="evidence" value="ECO:0007669"/>
    <property type="project" value="UniProtKB-KW"/>
</dbReference>
<organism evidence="1">
    <name type="scientific">Yersinia ruckeri</name>
    <dbReference type="NCBI Taxonomy" id="29486"/>
    <lineage>
        <taxon>Bacteria</taxon>
        <taxon>Pseudomonadati</taxon>
        <taxon>Pseudomonadota</taxon>
        <taxon>Gammaproteobacteria</taxon>
        <taxon>Enterobacterales</taxon>
        <taxon>Yersiniaceae</taxon>
        <taxon>Yersinia</taxon>
    </lineage>
</organism>
<evidence type="ECO:0000313" key="1">
    <source>
        <dbReference type="EMBL" id="CEK27318.1"/>
    </source>
</evidence>
<dbReference type="InterPro" id="IPR021285">
    <property type="entry name" value="Tscrpt_reg_HycA"/>
</dbReference>
<reference evidence="2 3" key="2">
    <citation type="submission" date="2018-06" db="EMBL/GenBank/DDBJ databases">
        <authorList>
            <consortium name="Pathogen Informatics"/>
            <person name="Doyle S."/>
        </authorList>
    </citation>
    <scope>NUCLEOTIDE SEQUENCE [LARGE SCALE GENOMIC DNA]</scope>
    <source>
        <strain evidence="2 3">NCTC10476</strain>
    </source>
</reference>
<dbReference type="AlphaFoldDB" id="A0A0A5FP49"/>
<accession>A0A0A5FP49</accession>
<dbReference type="EMBL" id="LN681231">
    <property type="protein sequence ID" value="CEK27318.1"/>
    <property type="molecule type" value="Genomic_DNA"/>
</dbReference>
<proteinExistence type="predicted"/>
<gene>
    <name evidence="2" type="primary">hycA</name>
    <name evidence="1" type="ORF">CSF007_7810</name>
    <name evidence="2" type="ORF">NCTC10476_00571</name>
</gene>
<keyword evidence="1" id="KW-0456">Lyase</keyword>
<keyword evidence="3" id="KW-1185">Reference proteome</keyword>
<evidence type="ECO:0000313" key="3">
    <source>
        <dbReference type="Proteomes" id="UP000255169"/>
    </source>
</evidence>
<protein>
    <submittedName>
        <fullName evidence="1 2">Formate hydrogenlyase regulatory protein HycA</fullName>
    </submittedName>
</protein>
<sequence length="159" mass="18308">MSTLSELSSKADYIASRNNQLRTQWRTYENSLTQAITQSKNNINHEVRCGESQGISFTLFSHFAINIHLCDDFYSHDIVYSLNLSPSSDQPDFKAFAHAHLTEEGLVDGSVDIRDKNAVFEHYLNKIFVIYQCLFDSLRDNKSVYRQLKQLIGYTKNSD</sequence>
<dbReference type="Pfam" id="PF11046">
    <property type="entry name" value="HycA_repressor"/>
    <property type="match status" value="1"/>
</dbReference>
<reference evidence="1" key="1">
    <citation type="journal article" date="2015" name="Genome Announc.">
        <title>Complete Genome Sequence of Yersinia ruckeri Strain CSF007-82, Etiologic Agent of Red Mouth Disease in Salmonid Fish.</title>
        <authorList>
            <person name="Nelson M.C."/>
            <person name="LaPatra S.E."/>
            <person name="Welch T.J."/>
            <person name="Graf J."/>
        </authorList>
    </citation>
    <scope>NUCLEOTIDE SEQUENCE</scope>
    <source>
        <strain evidence="1">CSF007-82</strain>
    </source>
</reference>
<dbReference type="EMBL" id="UHJG01000001">
    <property type="protein sequence ID" value="SUP99341.1"/>
    <property type="molecule type" value="Genomic_DNA"/>
</dbReference>
<dbReference type="Proteomes" id="UP000255169">
    <property type="component" value="Unassembled WGS sequence"/>
</dbReference>
<name>A0A0A5FP49_YERRU</name>